<evidence type="ECO:0000313" key="7">
    <source>
        <dbReference type="Proteomes" id="UP001258017"/>
    </source>
</evidence>
<evidence type="ECO:0000256" key="1">
    <source>
        <dbReference type="ARBA" id="ARBA00022723"/>
    </source>
</evidence>
<dbReference type="HAMAP" id="MF_01876">
    <property type="entry name" value="PsiMP_glycosidase"/>
    <property type="match status" value="1"/>
</dbReference>
<dbReference type="PANTHER" id="PTHR42909">
    <property type="entry name" value="ZGC:136858"/>
    <property type="match status" value="1"/>
</dbReference>
<evidence type="ECO:0000313" key="6">
    <source>
        <dbReference type="EMBL" id="KAK2582258.1"/>
    </source>
</evidence>
<dbReference type="Pfam" id="PF04227">
    <property type="entry name" value="Indigoidine_A"/>
    <property type="match status" value="1"/>
</dbReference>
<evidence type="ECO:0000256" key="3">
    <source>
        <dbReference type="ARBA" id="ARBA00023211"/>
    </source>
</evidence>
<keyword evidence="5" id="KW-0326">Glycosidase</keyword>
<protein>
    <recommendedName>
        <fullName evidence="8">Pseudouridine-5'-phosphate glycosidase</fullName>
    </recommendedName>
</protein>
<comment type="caution">
    <text evidence="6">The sequence shown here is derived from an EMBL/GenBank/DDBJ whole genome shotgun (WGS) entry which is preliminary data.</text>
</comment>
<evidence type="ECO:0000256" key="4">
    <source>
        <dbReference type="ARBA" id="ARBA00023239"/>
    </source>
</evidence>
<dbReference type="SUPFAM" id="SSF110581">
    <property type="entry name" value="Indigoidine synthase A-like"/>
    <property type="match status" value="1"/>
</dbReference>
<dbReference type="Proteomes" id="UP001258017">
    <property type="component" value="Unassembled WGS sequence"/>
</dbReference>
<dbReference type="GO" id="GO:0005737">
    <property type="term" value="C:cytoplasm"/>
    <property type="evidence" value="ECO:0007669"/>
    <property type="project" value="TreeGrafter"/>
</dbReference>
<dbReference type="InterPro" id="IPR022830">
    <property type="entry name" value="Indigdn_synthA-like"/>
</dbReference>
<dbReference type="EMBL" id="JAIFRP010000031">
    <property type="protein sequence ID" value="KAK2582258.1"/>
    <property type="molecule type" value="Genomic_DNA"/>
</dbReference>
<keyword evidence="2" id="KW-0378">Hydrolase</keyword>
<evidence type="ECO:0000256" key="2">
    <source>
        <dbReference type="ARBA" id="ARBA00022801"/>
    </source>
</evidence>
<accession>A0AAD9VPJ1</accession>
<dbReference type="Gene3D" id="3.40.1790.10">
    <property type="entry name" value="Indigoidine synthase domain"/>
    <property type="match status" value="1"/>
</dbReference>
<dbReference type="PANTHER" id="PTHR42909:SF1">
    <property type="entry name" value="CARBOHYDRATE KINASE PFKB DOMAIN-CONTAINING PROTEIN"/>
    <property type="match status" value="1"/>
</dbReference>
<reference evidence="6" key="2">
    <citation type="journal article" date="2023" name="Commun. Biol.">
        <title>Intrasexual cuticular hydrocarbon dimorphism in a wasp sheds light on hydrocarbon biosynthesis genes in Hymenoptera.</title>
        <authorList>
            <person name="Moris V.C."/>
            <person name="Podsiadlowski L."/>
            <person name="Martin S."/>
            <person name="Oeyen J.P."/>
            <person name="Donath A."/>
            <person name="Petersen M."/>
            <person name="Wilbrandt J."/>
            <person name="Misof B."/>
            <person name="Liedtke D."/>
            <person name="Thamm M."/>
            <person name="Scheiner R."/>
            <person name="Schmitt T."/>
            <person name="Niehuis O."/>
        </authorList>
    </citation>
    <scope>NUCLEOTIDE SEQUENCE</scope>
    <source>
        <strain evidence="6">GBR_01_08_01A</strain>
    </source>
</reference>
<name>A0AAD9VPJ1_9HYME</name>
<keyword evidence="4" id="KW-0456">Lyase</keyword>
<proteinExistence type="inferred from homology"/>
<evidence type="ECO:0000256" key="5">
    <source>
        <dbReference type="ARBA" id="ARBA00023295"/>
    </source>
</evidence>
<reference evidence="6" key="1">
    <citation type="submission" date="2021-08" db="EMBL/GenBank/DDBJ databases">
        <authorList>
            <person name="Misof B."/>
            <person name="Oliver O."/>
            <person name="Podsiadlowski L."/>
            <person name="Donath A."/>
            <person name="Peters R."/>
            <person name="Mayer C."/>
            <person name="Rust J."/>
            <person name="Gunkel S."/>
            <person name="Lesny P."/>
            <person name="Martin S."/>
            <person name="Oeyen J.P."/>
            <person name="Petersen M."/>
            <person name="Panagiotis P."/>
            <person name="Wilbrandt J."/>
            <person name="Tanja T."/>
        </authorList>
    </citation>
    <scope>NUCLEOTIDE SEQUENCE</scope>
    <source>
        <strain evidence="6">GBR_01_08_01A</strain>
        <tissue evidence="6">Thorax + abdomen</tissue>
    </source>
</reference>
<dbReference type="InterPro" id="IPR007342">
    <property type="entry name" value="PsuG"/>
</dbReference>
<sequence length="380" mass="41366">MRHVYFINLLKKLKRFDFLTNRFYYGSIATPYSHLVYGDDIIAAKKNLQPIVALESTIITHGMPYPDNFKTAIRVEDAVKRQGAVPATIGIIDGNIYVGLSHKQLEILSKTNPANTVKCSARDLAFIVSQKLNGGTTVSATMLIANLAGIPIMATGGIGGVHRDVEATFDISTDLIELGCTPVAVVCSGVKSILDIAKTLEYLETQGVPVVKIGDNPNFPAFYCAETYDQLKAPFNVTNSKDAANLIRIQRELNLRRGILLAVPVPAEHALNPNAVEQEINKALEKAKFMQVKGKNITPFLLKELNEMANGMFLKTNVALIENNAKVAAEIAKYLGEETEISAPLQDTKHLPAIKRSPVVVGGAILDTVLQVKDSEIKVS</sequence>
<evidence type="ECO:0008006" key="8">
    <source>
        <dbReference type="Google" id="ProtNLM"/>
    </source>
</evidence>
<dbReference type="GO" id="GO:0004730">
    <property type="term" value="F:pseudouridylate synthase activity"/>
    <property type="evidence" value="ECO:0007669"/>
    <property type="project" value="InterPro"/>
</dbReference>
<keyword evidence="1" id="KW-0479">Metal-binding</keyword>
<keyword evidence="7" id="KW-1185">Reference proteome</keyword>
<dbReference type="GO" id="GO:0016798">
    <property type="term" value="F:hydrolase activity, acting on glycosyl bonds"/>
    <property type="evidence" value="ECO:0007669"/>
    <property type="project" value="UniProtKB-KW"/>
</dbReference>
<dbReference type="GO" id="GO:0046872">
    <property type="term" value="F:metal ion binding"/>
    <property type="evidence" value="ECO:0007669"/>
    <property type="project" value="UniProtKB-KW"/>
</dbReference>
<dbReference type="AlphaFoldDB" id="A0AAD9VPJ1"/>
<organism evidence="6 7">
    <name type="scientific">Odynerus spinipes</name>
    <dbReference type="NCBI Taxonomy" id="1348599"/>
    <lineage>
        <taxon>Eukaryota</taxon>
        <taxon>Metazoa</taxon>
        <taxon>Ecdysozoa</taxon>
        <taxon>Arthropoda</taxon>
        <taxon>Hexapoda</taxon>
        <taxon>Insecta</taxon>
        <taxon>Pterygota</taxon>
        <taxon>Neoptera</taxon>
        <taxon>Endopterygota</taxon>
        <taxon>Hymenoptera</taxon>
        <taxon>Apocrita</taxon>
        <taxon>Aculeata</taxon>
        <taxon>Vespoidea</taxon>
        <taxon>Vespidae</taxon>
        <taxon>Eumeninae</taxon>
        <taxon>Odynerus</taxon>
    </lineage>
</organism>
<gene>
    <name evidence="6" type="ORF">KPH14_004604</name>
</gene>
<keyword evidence="3" id="KW-0464">Manganese</keyword>